<dbReference type="Proteomes" id="UP000680365">
    <property type="component" value="Unassembled WGS sequence"/>
</dbReference>
<accession>A0ABS5QM27</accession>
<reference evidence="2 3" key="1">
    <citation type="journal article" date="2021" name="Nat. Commun.">
        <title>Reductive evolution and unique predatory mode in the CPR bacterium Vampirococcus lugosii.</title>
        <authorList>
            <person name="Moreira D."/>
            <person name="Zivanovic Y."/>
            <person name="Lopez-Archilla A.I."/>
            <person name="Iniesto M."/>
            <person name="Lopez-Garcia P."/>
        </authorList>
    </citation>
    <scope>NUCLEOTIDE SEQUENCE [LARGE SCALE GENOMIC DNA]</scope>
    <source>
        <strain evidence="2">Chiprana</strain>
    </source>
</reference>
<evidence type="ECO:0000259" key="1">
    <source>
        <dbReference type="Pfam" id="PF05239"/>
    </source>
</evidence>
<comment type="caution">
    <text evidence="2">The sequence shown here is derived from an EMBL/GenBank/DDBJ whole genome shotgun (WGS) entry which is preliminary data.</text>
</comment>
<evidence type="ECO:0000313" key="2">
    <source>
        <dbReference type="EMBL" id="MBS8122193.1"/>
    </source>
</evidence>
<name>A0ABS5QM27_9BACT</name>
<proteinExistence type="predicted"/>
<sequence length="117" mass="13367">MSTRISKLFGMDIYQTDATYRGKVHDLIVNLEQGIVETVTTQPLKVNSKVEAKKIITDYSIPYNKVISADDILLINAGNVPANNKKAPAAKKEEFKDSKEEQIRKKYIGYRSRYSRR</sequence>
<gene>
    <name evidence="2" type="ORF">VAMP_163n8</name>
</gene>
<protein>
    <recommendedName>
        <fullName evidence="1">PRC-barrel domain-containing protein</fullName>
    </recommendedName>
</protein>
<dbReference type="Gene3D" id="2.30.30.240">
    <property type="entry name" value="PRC-barrel domain"/>
    <property type="match status" value="1"/>
</dbReference>
<dbReference type="RefSeq" id="WP_213349509.1">
    <property type="nucleotide sequence ID" value="NZ_JAEDAM010000051.1"/>
</dbReference>
<dbReference type="EMBL" id="JAEDAM010000051">
    <property type="protein sequence ID" value="MBS8122193.1"/>
    <property type="molecule type" value="Genomic_DNA"/>
</dbReference>
<dbReference type="InterPro" id="IPR027275">
    <property type="entry name" value="PRC-brl_dom"/>
</dbReference>
<feature type="domain" description="PRC-barrel" evidence="1">
    <location>
        <begin position="4"/>
        <end position="77"/>
    </location>
</feature>
<dbReference type="InterPro" id="IPR011033">
    <property type="entry name" value="PRC_barrel-like_sf"/>
</dbReference>
<dbReference type="Pfam" id="PF05239">
    <property type="entry name" value="PRC"/>
    <property type="match status" value="1"/>
</dbReference>
<keyword evidence="3" id="KW-1185">Reference proteome</keyword>
<evidence type="ECO:0000313" key="3">
    <source>
        <dbReference type="Proteomes" id="UP000680365"/>
    </source>
</evidence>
<dbReference type="SUPFAM" id="SSF50346">
    <property type="entry name" value="PRC-barrel domain"/>
    <property type="match status" value="1"/>
</dbReference>
<organism evidence="2 3">
    <name type="scientific">Candidatus Vampirococcus lugosii</name>
    <dbReference type="NCBI Taxonomy" id="2789015"/>
    <lineage>
        <taxon>Bacteria</taxon>
        <taxon>Candidatus Absconditibacteriota</taxon>
        <taxon>Vampirococcus</taxon>
    </lineage>
</organism>